<evidence type="ECO:0000313" key="2">
    <source>
        <dbReference type="EMBL" id="MFD1332319.1"/>
    </source>
</evidence>
<dbReference type="EMBL" id="JBHTMX010000078">
    <property type="protein sequence ID" value="MFD1332319.1"/>
    <property type="molecule type" value="Genomic_DNA"/>
</dbReference>
<comment type="caution">
    <text evidence="2">The sequence shown here is derived from an EMBL/GenBank/DDBJ whole genome shotgun (WGS) entry which is preliminary data.</text>
</comment>
<evidence type="ECO:0000313" key="3">
    <source>
        <dbReference type="Proteomes" id="UP001597171"/>
    </source>
</evidence>
<organism evidence="2 3">
    <name type="scientific">Methylopila musalis</name>
    <dbReference type="NCBI Taxonomy" id="1134781"/>
    <lineage>
        <taxon>Bacteria</taxon>
        <taxon>Pseudomonadati</taxon>
        <taxon>Pseudomonadota</taxon>
        <taxon>Alphaproteobacteria</taxon>
        <taxon>Hyphomicrobiales</taxon>
        <taxon>Methylopilaceae</taxon>
        <taxon>Methylopila</taxon>
    </lineage>
</organism>
<keyword evidence="1" id="KW-0812">Transmembrane</keyword>
<name>A0ABW3Z7U3_9HYPH</name>
<feature type="transmembrane region" description="Helical" evidence="1">
    <location>
        <begin position="32"/>
        <end position="50"/>
    </location>
</feature>
<dbReference type="Pfam" id="PF04186">
    <property type="entry name" value="FxsA"/>
    <property type="match status" value="1"/>
</dbReference>
<dbReference type="PANTHER" id="PTHR35335">
    <property type="entry name" value="UPF0716 PROTEIN FXSA"/>
    <property type="match status" value="1"/>
</dbReference>
<sequence length="152" mass="16115">MPRIFALLLALPILEIVVFALVASAIGVGKAILLQVAISAIGIAMLGSLIREARAEARRGGGVLSLALDGSRGMRGLAGLLFAVPGFLTDALGVLALMPEARRRIRWFLTGDKTPGAARPQAPRTSRAAPADMVDLDAREWREVEPAARPER</sequence>
<keyword evidence="1" id="KW-1133">Transmembrane helix</keyword>
<gene>
    <name evidence="2" type="ORF">ACFQ4O_09950</name>
</gene>
<dbReference type="Proteomes" id="UP001597171">
    <property type="component" value="Unassembled WGS sequence"/>
</dbReference>
<reference evidence="3" key="1">
    <citation type="journal article" date="2019" name="Int. J. Syst. Evol. Microbiol.">
        <title>The Global Catalogue of Microorganisms (GCM) 10K type strain sequencing project: providing services to taxonomists for standard genome sequencing and annotation.</title>
        <authorList>
            <consortium name="The Broad Institute Genomics Platform"/>
            <consortium name="The Broad Institute Genome Sequencing Center for Infectious Disease"/>
            <person name="Wu L."/>
            <person name="Ma J."/>
        </authorList>
    </citation>
    <scope>NUCLEOTIDE SEQUENCE [LARGE SCALE GENOMIC DNA]</scope>
    <source>
        <strain evidence="3">CCUG 61696</strain>
    </source>
</reference>
<feature type="transmembrane region" description="Helical" evidence="1">
    <location>
        <begin position="77"/>
        <end position="98"/>
    </location>
</feature>
<protein>
    <submittedName>
        <fullName evidence="2">FxsA family protein</fullName>
    </submittedName>
</protein>
<dbReference type="PANTHER" id="PTHR35335:SF1">
    <property type="entry name" value="UPF0716 PROTEIN FXSA"/>
    <property type="match status" value="1"/>
</dbReference>
<dbReference type="RefSeq" id="WP_378775537.1">
    <property type="nucleotide sequence ID" value="NZ_JBHTMX010000078.1"/>
</dbReference>
<accession>A0ABW3Z7U3</accession>
<evidence type="ECO:0000256" key="1">
    <source>
        <dbReference type="SAM" id="Phobius"/>
    </source>
</evidence>
<keyword evidence="3" id="KW-1185">Reference proteome</keyword>
<proteinExistence type="predicted"/>
<dbReference type="InterPro" id="IPR007313">
    <property type="entry name" value="FxsA"/>
</dbReference>
<keyword evidence="1" id="KW-0472">Membrane</keyword>
<dbReference type="NCBIfam" id="NF008528">
    <property type="entry name" value="PRK11463.1-2"/>
    <property type="match status" value="1"/>
</dbReference>